<name>A0A2B7Y0A4_POLH7</name>
<dbReference type="PROSITE" id="PS01174">
    <property type="entry name" value="LIPASE_GDXG_SER"/>
    <property type="match status" value="1"/>
</dbReference>
<dbReference type="InterPro" id="IPR029058">
    <property type="entry name" value="AB_hydrolase_fold"/>
</dbReference>
<comment type="similarity">
    <text evidence="1">Belongs to the 'GDXG' lipolytic enzyme family.</text>
</comment>
<sequence length="318" mass="34355">MGYQYDPIILEGLTKISGGADSPPPIPVGDVENRRVAFTPLFDAFGAQGPSYPDVEQKDHTVTTADGHALTLRLYTKTGATLSSSAAVLYMHGGGLIFGSLSMLDKRISSYVSATSVPYVSVDYRLAPEHPYPTPLEDCYTGLKWLHENAGKLGIDTSRIAVSGDSAGAGLAAALALLTRERKGLAISKQILIYPMLDDRTTIENPDLTPFLTWKYADNETAWKAYLGSKQGTSDVSETAAPARMTDATGLPELFIEVGELDIFCAENLEYARQHFAKGIKTELHVHPGIPHGGELFDLDSPLSKRIMADRVRVIAGL</sequence>
<evidence type="ECO:0000256" key="3">
    <source>
        <dbReference type="PROSITE-ProRule" id="PRU10038"/>
    </source>
</evidence>
<evidence type="ECO:0000256" key="1">
    <source>
        <dbReference type="ARBA" id="ARBA00010515"/>
    </source>
</evidence>
<dbReference type="PANTHER" id="PTHR48081:SF8">
    <property type="entry name" value="ALPHA_BETA HYDROLASE FOLD-3 DOMAIN-CONTAINING PROTEIN-RELATED"/>
    <property type="match status" value="1"/>
</dbReference>
<protein>
    <recommendedName>
        <fullName evidence="4">Alpha/beta hydrolase fold-3 domain-containing protein</fullName>
    </recommendedName>
</protein>
<accession>A0A2B7Y0A4</accession>
<evidence type="ECO:0000313" key="5">
    <source>
        <dbReference type="EMBL" id="PGH14157.1"/>
    </source>
</evidence>
<feature type="active site" evidence="3">
    <location>
        <position position="166"/>
    </location>
</feature>
<dbReference type="InterPro" id="IPR013094">
    <property type="entry name" value="AB_hydrolase_3"/>
</dbReference>
<keyword evidence="6" id="KW-1185">Reference proteome</keyword>
<evidence type="ECO:0000259" key="4">
    <source>
        <dbReference type="Pfam" id="PF07859"/>
    </source>
</evidence>
<dbReference type="Pfam" id="PF07859">
    <property type="entry name" value="Abhydrolase_3"/>
    <property type="match status" value="1"/>
</dbReference>
<dbReference type="SUPFAM" id="SSF53474">
    <property type="entry name" value="alpha/beta-Hydrolases"/>
    <property type="match status" value="1"/>
</dbReference>
<dbReference type="STRING" id="1447883.A0A2B7Y0A4"/>
<dbReference type="InterPro" id="IPR050300">
    <property type="entry name" value="GDXG_lipolytic_enzyme"/>
</dbReference>
<dbReference type="OrthoDB" id="408631at2759"/>
<organism evidence="5 6">
    <name type="scientific">Polytolypa hystricis (strain UAMH7299)</name>
    <dbReference type="NCBI Taxonomy" id="1447883"/>
    <lineage>
        <taxon>Eukaryota</taxon>
        <taxon>Fungi</taxon>
        <taxon>Dikarya</taxon>
        <taxon>Ascomycota</taxon>
        <taxon>Pezizomycotina</taxon>
        <taxon>Eurotiomycetes</taxon>
        <taxon>Eurotiomycetidae</taxon>
        <taxon>Onygenales</taxon>
        <taxon>Onygenales incertae sedis</taxon>
        <taxon>Polytolypa</taxon>
    </lineage>
</organism>
<proteinExistence type="inferred from homology"/>
<dbReference type="Gene3D" id="3.40.50.1820">
    <property type="entry name" value="alpha/beta hydrolase"/>
    <property type="match status" value="1"/>
</dbReference>
<dbReference type="Proteomes" id="UP000224634">
    <property type="component" value="Unassembled WGS sequence"/>
</dbReference>
<dbReference type="InterPro" id="IPR033140">
    <property type="entry name" value="Lipase_GDXG_put_SER_AS"/>
</dbReference>
<feature type="domain" description="Alpha/beta hydrolase fold-3" evidence="4">
    <location>
        <begin position="88"/>
        <end position="293"/>
    </location>
</feature>
<gene>
    <name evidence="5" type="ORF">AJ80_06025</name>
</gene>
<dbReference type="PANTHER" id="PTHR48081">
    <property type="entry name" value="AB HYDROLASE SUPERFAMILY PROTEIN C4A8.06C"/>
    <property type="match status" value="1"/>
</dbReference>
<dbReference type="AlphaFoldDB" id="A0A2B7Y0A4"/>
<comment type="caution">
    <text evidence="5">The sequence shown here is derived from an EMBL/GenBank/DDBJ whole genome shotgun (WGS) entry which is preliminary data.</text>
</comment>
<dbReference type="EMBL" id="PDNA01000096">
    <property type="protein sequence ID" value="PGH14157.1"/>
    <property type="molecule type" value="Genomic_DNA"/>
</dbReference>
<evidence type="ECO:0000313" key="6">
    <source>
        <dbReference type="Proteomes" id="UP000224634"/>
    </source>
</evidence>
<evidence type="ECO:0000256" key="2">
    <source>
        <dbReference type="ARBA" id="ARBA00022801"/>
    </source>
</evidence>
<reference evidence="5 6" key="1">
    <citation type="submission" date="2017-10" db="EMBL/GenBank/DDBJ databases">
        <title>Comparative genomics in systemic dimorphic fungi from Ajellomycetaceae.</title>
        <authorList>
            <person name="Munoz J.F."/>
            <person name="Mcewen J.G."/>
            <person name="Clay O.K."/>
            <person name="Cuomo C.A."/>
        </authorList>
    </citation>
    <scope>NUCLEOTIDE SEQUENCE [LARGE SCALE GENOMIC DNA]</scope>
    <source>
        <strain evidence="5 6">UAMH7299</strain>
    </source>
</reference>
<keyword evidence="2" id="KW-0378">Hydrolase</keyword>
<dbReference type="GO" id="GO:0016787">
    <property type="term" value="F:hydrolase activity"/>
    <property type="evidence" value="ECO:0007669"/>
    <property type="project" value="UniProtKB-KW"/>
</dbReference>